<dbReference type="SUPFAM" id="SSF51445">
    <property type="entry name" value="(Trans)glycosidases"/>
    <property type="match status" value="1"/>
</dbReference>
<keyword evidence="13" id="KW-0511">Multifunctional enzyme</keyword>
<feature type="domain" description="Glycogen debranching enzyme glucanotransferase" evidence="20">
    <location>
        <begin position="554"/>
        <end position="734"/>
    </location>
</feature>
<evidence type="ECO:0000256" key="6">
    <source>
        <dbReference type="ARBA" id="ARBA00012778"/>
    </source>
</evidence>
<feature type="region of interest" description="Disordered" evidence="17">
    <location>
        <begin position="1"/>
        <end position="24"/>
    </location>
</feature>
<keyword evidence="8" id="KW-0963">Cytoplasm</keyword>
<dbReference type="PANTHER" id="PTHR10569">
    <property type="entry name" value="GLYCOGEN DEBRANCHING ENZYME"/>
    <property type="match status" value="1"/>
</dbReference>
<dbReference type="GO" id="GO:0005980">
    <property type="term" value="P:glycogen catabolic process"/>
    <property type="evidence" value="ECO:0007669"/>
    <property type="project" value="InterPro"/>
</dbReference>
<keyword evidence="9" id="KW-0328">Glycosyltransferase</keyword>
<dbReference type="InterPro" id="IPR032790">
    <property type="entry name" value="GDE_C"/>
</dbReference>
<feature type="domain" description="Glycogen debranching enzyme C-terminal" evidence="18">
    <location>
        <begin position="1221"/>
        <end position="1685"/>
    </location>
</feature>
<reference evidence="22 23" key="1">
    <citation type="submission" date="2016-07" db="EMBL/GenBank/DDBJ databases">
        <title>Pervasive Adenine N6-methylation of Active Genes in Fungi.</title>
        <authorList>
            <consortium name="DOE Joint Genome Institute"/>
            <person name="Mondo S.J."/>
            <person name="Dannebaum R.O."/>
            <person name="Kuo R.C."/>
            <person name="Labutti K."/>
            <person name="Haridas S."/>
            <person name="Kuo A."/>
            <person name="Salamov A."/>
            <person name="Ahrendt S.R."/>
            <person name="Lipzen A."/>
            <person name="Sullivan W."/>
            <person name="Andreopoulos W.B."/>
            <person name="Clum A."/>
            <person name="Lindquist E."/>
            <person name="Daum C."/>
            <person name="Ramamoorthy G.K."/>
            <person name="Gryganskyi A."/>
            <person name="Culley D."/>
            <person name="Magnuson J.K."/>
            <person name="James T.Y."/>
            <person name="O'Malley M.A."/>
            <person name="Stajich J.E."/>
            <person name="Spatafora J.W."/>
            <person name="Visel A."/>
            <person name="Grigoriev I.V."/>
        </authorList>
    </citation>
    <scope>NUCLEOTIDE SEQUENCE [LARGE SCALE GENOMIC DNA]</scope>
    <source>
        <strain evidence="22 23">PL171</strain>
    </source>
</reference>
<feature type="region of interest" description="Disordered" evidence="17">
    <location>
        <begin position="74"/>
        <end position="101"/>
    </location>
</feature>
<dbReference type="CDD" id="cd11327">
    <property type="entry name" value="AmyAc_Glg_debranch_2"/>
    <property type="match status" value="1"/>
</dbReference>
<comment type="subcellular location">
    <subcellularLocation>
        <location evidence="4">Cytoplasm</location>
    </subcellularLocation>
</comment>
<feature type="region of interest" description="Disordered" evidence="17">
    <location>
        <begin position="524"/>
        <end position="552"/>
    </location>
</feature>
<keyword evidence="23" id="KW-1185">Reference proteome</keyword>
<evidence type="ECO:0000256" key="1">
    <source>
        <dbReference type="ARBA" id="ARBA00000439"/>
    </source>
</evidence>
<protein>
    <recommendedName>
        <fullName evidence="7">Glycogen debranching enzyme</fullName>
        <ecNumber evidence="5">2.4.1.25</ecNumber>
        <ecNumber evidence="6">3.2.1.33</ecNumber>
    </recommendedName>
    <alternativeName>
        <fullName evidence="16">Glycogen debrancher</fullName>
    </alternativeName>
</protein>
<dbReference type="SUPFAM" id="SSF48208">
    <property type="entry name" value="Six-hairpin glycosidases"/>
    <property type="match status" value="1"/>
</dbReference>
<dbReference type="InterPro" id="IPR008928">
    <property type="entry name" value="6-hairpin_glycosidase_sf"/>
</dbReference>
<keyword evidence="11" id="KW-0378">Hydrolase</keyword>
<dbReference type="Pfam" id="PF14702">
    <property type="entry name" value="hGDE_central"/>
    <property type="match status" value="1"/>
</dbReference>
<evidence type="ECO:0000256" key="8">
    <source>
        <dbReference type="ARBA" id="ARBA00022490"/>
    </source>
</evidence>
<evidence type="ECO:0000256" key="9">
    <source>
        <dbReference type="ARBA" id="ARBA00022676"/>
    </source>
</evidence>
<dbReference type="STRING" id="765915.A0A1Y2H5C4"/>
<dbReference type="GO" id="GO:0004135">
    <property type="term" value="F:amylo-alpha-1,6-glucosidase activity"/>
    <property type="evidence" value="ECO:0007669"/>
    <property type="project" value="UniProtKB-EC"/>
</dbReference>
<dbReference type="GO" id="GO:0005978">
    <property type="term" value="P:glycogen biosynthetic process"/>
    <property type="evidence" value="ECO:0007669"/>
    <property type="project" value="UniProtKB-KW"/>
</dbReference>
<feature type="compositionally biased region" description="Low complexity" evidence="17">
    <location>
        <begin position="79"/>
        <end position="98"/>
    </location>
</feature>
<evidence type="ECO:0000259" key="18">
    <source>
        <dbReference type="Pfam" id="PF06202"/>
    </source>
</evidence>
<evidence type="ECO:0000256" key="5">
    <source>
        <dbReference type="ARBA" id="ARBA00012560"/>
    </source>
</evidence>
<evidence type="ECO:0000256" key="16">
    <source>
        <dbReference type="ARBA" id="ARBA00031477"/>
    </source>
</evidence>
<evidence type="ECO:0000313" key="22">
    <source>
        <dbReference type="EMBL" id="ORZ29735.1"/>
    </source>
</evidence>
<dbReference type="GO" id="GO:0004134">
    <property type="term" value="F:4-alpha-glucanotransferase activity"/>
    <property type="evidence" value="ECO:0007669"/>
    <property type="project" value="UniProtKB-EC"/>
</dbReference>
<dbReference type="Gene3D" id="1.50.10.10">
    <property type="match status" value="1"/>
</dbReference>
<dbReference type="InterPro" id="IPR032788">
    <property type="entry name" value="AGL_central"/>
</dbReference>
<dbReference type="Pfam" id="PF14701">
    <property type="entry name" value="hDGE_amylase"/>
    <property type="match status" value="2"/>
</dbReference>
<comment type="similarity">
    <text evidence="15">Belongs to the glycogen debranching enzyme family.</text>
</comment>
<evidence type="ECO:0000259" key="20">
    <source>
        <dbReference type="Pfam" id="PF14701"/>
    </source>
</evidence>
<dbReference type="EC" id="3.2.1.33" evidence="6"/>
<organism evidence="22 23">
    <name type="scientific">Catenaria anguillulae PL171</name>
    <dbReference type="NCBI Taxonomy" id="765915"/>
    <lineage>
        <taxon>Eukaryota</taxon>
        <taxon>Fungi</taxon>
        <taxon>Fungi incertae sedis</taxon>
        <taxon>Blastocladiomycota</taxon>
        <taxon>Blastocladiomycetes</taxon>
        <taxon>Blastocladiales</taxon>
        <taxon>Catenariaceae</taxon>
        <taxon>Catenaria</taxon>
    </lineage>
</organism>
<gene>
    <name evidence="22" type="ORF">BCR44DRAFT_1447957</name>
</gene>
<evidence type="ECO:0000259" key="21">
    <source>
        <dbReference type="Pfam" id="PF14702"/>
    </source>
</evidence>
<evidence type="ECO:0000256" key="17">
    <source>
        <dbReference type="SAM" id="MobiDB-lite"/>
    </source>
</evidence>
<evidence type="ECO:0000256" key="10">
    <source>
        <dbReference type="ARBA" id="ARBA00022679"/>
    </source>
</evidence>
<evidence type="ECO:0000256" key="14">
    <source>
        <dbReference type="ARBA" id="ARBA00023295"/>
    </source>
</evidence>
<comment type="catalytic activity">
    <reaction evidence="2">
        <text>Hydrolysis of (1-&gt;6)-alpha-D-glucosidic branch linkages in glycogen phosphorylase limit dextrin.</text>
        <dbReference type="EC" id="3.2.1.33"/>
    </reaction>
</comment>
<evidence type="ECO:0000256" key="12">
    <source>
        <dbReference type="ARBA" id="ARBA00023056"/>
    </source>
</evidence>
<sequence length="1723" mass="191016">MPPSPVHAATTPSAVPGTTSTTATTATTAMNDAGQSISSSSGYMTKAGISGTGRPALSLSLSALSPSLLYLPNVPPNTQAQSQSQSQAQSHAGSSGSSVGFRDACNRAHAQHPHSGPILQFKLDPPRYSLPLVRLPPHPDSIPLRTRFVLRAGAPVLSGNARLLTNYPCALPLEDAAKAFDRTKFRAIPFDYDFVNDAFIEIDLILPGAFEYYIEYNKPDGSSSPPLRTESGFILVEPALHIRGELLPSLDAITLQTVVPKWLGTLNNWNAQFSVLSKLNFNMIHFVPLQRRGISNSPYSIFDQLDLDPSLFAGGDDGSPPPASPEARLAVLAKELNNLEHNLGILAMTDVVWNHTACNSTWLRDHPESGYNLVNSPHLVPAYEVDQAILDFSHDLAHGKHPHVADNPTSDTQLDALLAEFKRTDFESVRLWEYYVVDVKATTDIVMQLWQVSEADNHTPSISSLVFTGVGSLSLPARAERLKRHALRELDFGVRFAKGMDPEVCLGYLQVWLSEQLKTSTSGSGPVAAVGGRSSPDSVVTGSVTPPPPRTPTELVKEELVAVLNEINLAFYRVFDEDVNAIFSNIKNTVRWQRLDKDGPRMGAITADVPLVWSYFTRGFTEFPSDPQSKKAFKPEMVWANNGWIWNANPLVDFASPSSRAYLRREVIVWGDCVKLRYGQSRDDAPWLWDHMAEYTRLMAKYFHGFRIDNCHSTPIHVASYLLDIARKERPNLYVIAELFTGDSEVDRVFVAKLGINSLIREAMQAWDAHELSRIVHRYSGDPVGSFRSASHGPVHGMQHPHKVIDVKSAEPHALFMDCTHDNEPPAQKRLVQDTVANAALVAMTCCASGSVLGYDICIYENLNIVKEERQYPPLTDSLGMHGFRKVINELHEKMAREQFSEIYVHQEGEYVIVYRQDPTYHRGVVLIARTAFKSAGSVAPLNPVILKKTQAKLIVAQGIEPLDKIPGDSRRAPKDGKYIPTIPVEPLDCSNLVSIRTDEISGNTVISIDPKTPPGSAFLFETWITTMDQLKSLHDLLTLEGTQRSGIANLCNELTLQDIGVLLFQTEAEEKEHGGGIYNVPGYGNLAFCGLEGIATVMRDIMRRNDLGAPLCANIREGPWLMDYSVGRLQSAVKDGRATPSLDKVATWMQERFDLVKTVPNYLAPKYFSAVLMSVVVAARDSAYQQMGRFVAKSSTFVKQLALTSVQLTNKVTSASIRPKESLPALAAGLPHFSTNHMRCWGRDVFIALKGLYLLTEQYDLAKSHILAFGSTMRHGLIPNLLDSGRYPRYNARDAIWWWLQSVQDYCHHAPEGISFLEEKVPRRFPEDTWIHWDDPSAFAKSSTVLELVLEALQRHASGIHFREWNAGPNLDHAMRSEGFNVDAFIDWNTGFVCGGNQFNCGTWMDKMGDSHKAGNAGLPATPRDGAAVELQGLLSSCLDWLASLYDEGVVSSSGVNAAGPLNRLVTWSEWSQMLRKSFDLHFYIPSLEEQADYEARGAKVHGSLLQRRGIFKDTVGASYARGDYQFRPNQYIAMAVAPKLFNYGHAMSALQLGLDVLAGPLGMRTLDPLDSEYNGDYDNGNDSHDKRIAKGWNYHQGPEWLYPMGFFLCSYLHFASMPPPGGPPVDPMLVLSEALQVINTRLLPLRLHINQSHWAGLPELTNRNGAHCHDSCPTQAWSTATFLELEHGMYLKRETAFRRTLTKEMERACFFGLADDDSSLL</sequence>
<keyword evidence="12" id="KW-0320">Glycogen biosynthesis</keyword>
<dbReference type="Proteomes" id="UP000193411">
    <property type="component" value="Unassembled WGS sequence"/>
</dbReference>
<dbReference type="FunFam" id="1.50.10.10:FF:000039">
    <property type="entry name" value="Glycogen debranching enzyme Gdb1, putative"/>
    <property type="match status" value="1"/>
</dbReference>
<evidence type="ECO:0000256" key="2">
    <source>
        <dbReference type="ARBA" id="ARBA00000927"/>
    </source>
</evidence>
<dbReference type="FunFam" id="3.20.20.80:FF:000242">
    <property type="entry name" value="Glycogen debranching enzyme Gdb1, putative"/>
    <property type="match status" value="1"/>
</dbReference>
<dbReference type="EMBL" id="MCFL01000131">
    <property type="protein sequence ID" value="ORZ29735.1"/>
    <property type="molecule type" value="Genomic_DNA"/>
</dbReference>
<feature type="domain" description="Glycogen debranching enzyme glucanotransferase" evidence="20">
    <location>
        <begin position="250"/>
        <end position="518"/>
    </location>
</feature>
<dbReference type="InterPro" id="IPR010401">
    <property type="entry name" value="AGL/Gdb1"/>
</dbReference>
<dbReference type="PANTHER" id="PTHR10569:SF2">
    <property type="entry name" value="GLYCOGEN DEBRANCHING ENZYME"/>
    <property type="match status" value="1"/>
</dbReference>
<dbReference type="InterPro" id="IPR029436">
    <property type="entry name" value="AGL_euk_N"/>
</dbReference>
<accession>A0A1Y2H5C4</accession>
<dbReference type="EC" id="2.4.1.25" evidence="5"/>
<feature type="compositionally biased region" description="Low complexity" evidence="17">
    <location>
        <begin position="534"/>
        <end position="544"/>
    </location>
</feature>
<dbReference type="GO" id="GO:0005737">
    <property type="term" value="C:cytoplasm"/>
    <property type="evidence" value="ECO:0007669"/>
    <property type="project" value="UniProtKB-SubCell"/>
</dbReference>
<comment type="function">
    <text evidence="3">Multifunctional enzyme acting as 1,4-alpha-D-glucan:1,4-alpha-D-glucan 4-alpha-D-glycosyltransferase and amylo-1,6-glucosidase in glycogen degradation.</text>
</comment>
<comment type="catalytic activity">
    <reaction evidence="1">
        <text>Transfers a segment of a (1-&gt;4)-alpha-D-glucan to a new position in an acceptor, which may be glucose or a (1-&gt;4)-alpha-D-glucan.</text>
        <dbReference type="EC" id="2.4.1.25"/>
    </reaction>
</comment>
<evidence type="ECO:0000256" key="11">
    <source>
        <dbReference type="ARBA" id="ARBA00022801"/>
    </source>
</evidence>
<dbReference type="Pfam" id="PF06202">
    <property type="entry name" value="GDE_C"/>
    <property type="match status" value="1"/>
</dbReference>
<dbReference type="InterPro" id="IPR012341">
    <property type="entry name" value="6hp_glycosidase-like_sf"/>
</dbReference>
<evidence type="ECO:0000256" key="7">
    <source>
        <dbReference type="ARBA" id="ARBA00020723"/>
    </source>
</evidence>
<evidence type="ECO:0000256" key="13">
    <source>
        <dbReference type="ARBA" id="ARBA00023268"/>
    </source>
</evidence>
<keyword evidence="14" id="KW-0326">Glycosidase</keyword>
<dbReference type="InterPro" id="IPR032792">
    <property type="entry name" value="AGL_glucanoTrfase"/>
</dbReference>
<name>A0A1Y2H5C4_9FUNG</name>
<feature type="domain" description="Glycogen debranching enzyme central" evidence="21">
    <location>
        <begin position="880"/>
        <end position="1130"/>
    </location>
</feature>
<dbReference type="InterPro" id="IPR017853">
    <property type="entry name" value="GH"/>
</dbReference>
<proteinExistence type="inferred from homology"/>
<keyword evidence="10" id="KW-0808">Transferase</keyword>
<feature type="compositionally biased region" description="Low complexity" evidence="17">
    <location>
        <begin position="8"/>
        <end position="24"/>
    </location>
</feature>
<dbReference type="Pfam" id="PF14699">
    <property type="entry name" value="hGDE_N"/>
    <property type="match status" value="1"/>
</dbReference>
<evidence type="ECO:0000259" key="19">
    <source>
        <dbReference type="Pfam" id="PF14699"/>
    </source>
</evidence>
<feature type="domain" description="Eukaryotic glycogen debranching enzyme N-terminal" evidence="19">
    <location>
        <begin position="147"/>
        <end position="242"/>
    </location>
</feature>
<evidence type="ECO:0000256" key="3">
    <source>
        <dbReference type="ARBA" id="ARBA00003530"/>
    </source>
</evidence>
<evidence type="ECO:0000313" key="23">
    <source>
        <dbReference type="Proteomes" id="UP000193411"/>
    </source>
</evidence>
<evidence type="ECO:0000256" key="4">
    <source>
        <dbReference type="ARBA" id="ARBA00004496"/>
    </source>
</evidence>
<dbReference type="Gene3D" id="3.20.20.80">
    <property type="entry name" value="Glycosidases"/>
    <property type="match status" value="2"/>
</dbReference>
<evidence type="ECO:0000256" key="15">
    <source>
        <dbReference type="ARBA" id="ARBA00025780"/>
    </source>
</evidence>
<dbReference type="OrthoDB" id="10248904at2759"/>
<comment type="caution">
    <text evidence="22">The sequence shown here is derived from an EMBL/GenBank/DDBJ whole genome shotgun (WGS) entry which is preliminary data.</text>
</comment>